<accession>A0A131ZZC5</accession>
<dbReference type="Proteomes" id="UP000616769">
    <property type="component" value="Unassembled WGS sequence"/>
</dbReference>
<name>A0A131ZZC5_SARSC</name>
<evidence type="ECO:0000313" key="1">
    <source>
        <dbReference type="EMBL" id="KPM04017.1"/>
    </source>
</evidence>
<organism evidence="1 2">
    <name type="scientific">Sarcoptes scabiei</name>
    <name type="common">Itch mite</name>
    <name type="synonym">Acarus scabiei</name>
    <dbReference type="NCBI Taxonomy" id="52283"/>
    <lineage>
        <taxon>Eukaryota</taxon>
        <taxon>Metazoa</taxon>
        <taxon>Ecdysozoa</taxon>
        <taxon>Arthropoda</taxon>
        <taxon>Chelicerata</taxon>
        <taxon>Arachnida</taxon>
        <taxon>Acari</taxon>
        <taxon>Acariformes</taxon>
        <taxon>Sarcoptiformes</taxon>
        <taxon>Astigmata</taxon>
        <taxon>Psoroptidia</taxon>
        <taxon>Sarcoptoidea</taxon>
        <taxon>Sarcoptidae</taxon>
        <taxon>Sarcoptinae</taxon>
        <taxon>Sarcoptes</taxon>
    </lineage>
</organism>
<proteinExistence type="predicted"/>
<protein>
    <submittedName>
        <fullName evidence="1">Uncharacterized protein</fullName>
    </submittedName>
</protein>
<evidence type="ECO:0000313" key="2">
    <source>
        <dbReference type="Proteomes" id="UP000616769"/>
    </source>
</evidence>
<comment type="caution">
    <text evidence="1">The sequence shown here is derived from an EMBL/GenBank/DDBJ whole genome shotgun (WGS) entry which is preliminary data.</text>
</comment>
<reference evidence="1 2" key="1">
    <citation type="journal article" date="2015" name="Parasit. Vectors">
        <title>Draft genome of the scabies mite.</title>
        <authorList>
            <person name="Rider S.D.Jr."/>
            <person name="Morgan M.S."/>
            <person name="Arlian L.G."/>
        </authorList>
    </citation>
    <scope>NUCLEOTIDE SEQUENCE [LARGE SCALE GENOMIC DNA]</scope>
    <source>
        <strain evidence="1">Arlian Lab</strain>
    </source>
</reference>
<gene>
    <name evidence="1" type="ORF">QR98_0024560</name>
</gene>
<dbReference type="VEuPathDB" id="VectorBase:SSCA000831"/>
<dbReference type="EMBL" id="JXLN01007029">
    <property type="protein sequence ID" value="KPM04017.1"/>
    <property type="molecule type" value="Genomic_DNA"/>
</dbReference>
<sequence>MFEFWLTWIIVLLLINLISLSIVWNRYGSRINVLIDRKEEKDLIFERLRKEALELKLPKEHTPRI</sequence>
<dbReference type="AlphaFoldDB" id="A0A131ZZC5"/>